<reference evidence="6 7" key="1">
    <citation type="submission" date="2018-04" db="EMBL/GenBank/DDBJ databases">
        <title>Novel Campyloabacter and Helicobacter Species and Strains.</title>
        <authorList>
            <person name="Mannion A.J."/>
            <person name="Shen Z."/>
            <person name="Fox J.G."/>
        </authorList>
    </citation>
    <scope>NUCLEOTIDE SEQUENCE [LARGE SCALE GENOMIC DNA]</scope>
    <source>
        <strain evidence="6 7">MIT 99-5101</strain>
    </source>
</reference>
<evidence type="ECO:0000256" key="3">
    <source>
        <dbReference type="ARBA" id="ARBA00022989"/>
    </source>
</evidence>
<comment type="caution">
    <text evidence="6">The sequence shown here is derived from an EMBL/GenBank/DDBJ whole genome shotgun (WGS) entry which is preliminary data.</text>
</comment>
<keyword evidence="4 5" id="KW-0472">Membrane</keyword>
<name>A0A3D8IHG7_9HELI</name>
<evidence type="ECO:0000256" key="4">
    <source>
        <dbReference type="ARBA" id="ARBA00023136"/>
    </source>
</evidence>
<dbReference type="InterPro" id="IPR007792">
    <property type="entry name" value="T4SS_VirB3/TrbD/AvhB"/>
</dbReference>
<organism evidence="6 7">
    <name type="scientific">Helicobacter ganmani</name>
    <dbReference type="NCBI Taxonomy" id="60246"/>
    <lineage>
        <taxon>Bacteria</taxon>
        <taxon>Pseudomonadati</taxon>
        <taxon>Campylobacterota</taxon>
        <taxon>Epsilonproteobacteria</taxon>
        <taxon>Campylobacterales</taxon>
        <taxon>Helicobacteraceae</taxon>
        <taxon>Helicobacter</taxon>
    </lineage>
</organism>
<evidence type="ECO:0000256" key="5">
    <source>
        <dbReference type="SAM" id="Phobius"/>
    </source>
</evidence>
<sequence>MLNSFCYRELTKKPKAKGLSITSWTIWAFISFILWFLFQLYAIPVAIIILALLYTLEFFDEDIYDVIKMRFKIKSKKYFA</sequence>
<dbReference type="Proteomes" id="UP000256650">
    <property type="component" value="Unassembled WGS sequence"/>
</dbReference>
<keyword evidence="2 5" id="KW-0812">Transmembrane</keyword>
<dbReference type="Pfam" id="PF05101">
    <property type="entry name" value="VirB3"/>
    <property type="match status" value="1"/>
</dbReference>
<feature type="transmembrane region" description="Helical" evidence="5">
    <location>
        <begin position="21"/>
        <end position="54"/>
    </location>
</feature>
<dbReference type="RefSeq" id="WP_115550908.1">
    <property type="nucleotide sequence ID" value="NZ_CAQJPM010000048.1"/>
</dbReference>
<evidence type="ECO:0008006" key="8">
    <source>
        <dbReference type="Google" id="ProtNLM"/>
    </source>
</evidence>
<dbReference type="AlphaFoldDB" id="A0A3D8IHG7"/>
<evidence type="ECO:0000256" key="1">
    <source>
        <dbReference type="ARBA" id="ARBA00004370"/>
    </source>
</evidence>
<dbReference type="OrthoDB" id="5356434at2"/>
<dbReference type="GO" id="GO:0016020">
    <property type="term" value="C:membrane"/>
    <property type="evidence" value="ECO:0007669"/>
    <property type="project" value="UniProtKB-SubCell"/>
</dbReference>
<keyword evidence="7" id="KW-1185">Reference proteome</keyword>
<evidence type="ECO:0000313" key="6">
    <source>
        <dbReference type="EMBL" id="RDU64573.1"/>
    </source>
</evidence>
<evidence type="ECO:0000313" key="7">
    <source>
        <dbReference type="Proteomes" id="UP000256650"/>
    </source>
</evidence>
<evidence type="ECO:0000256" key="2">
    <source>
        <dbReference type="ARBA" id="ARBA00022692"/>
    </source>
</evidence>
<comment type="subcellular location">
    <subcellularLocation>
        <location evidence="1">Membrane</location>
    </subcellularLocation>
</comment>
<accession>A0A3D8IHG7</accession>
<gene>
    <name evidence="6" type="ORF">CQA43_01900</name>
</gene>
<protein>
    <recommendedName>
        <fullName evidence="8">VirB3 type IV secretion protein</fullName>
    </recommendedName>
</protein>
<proteinExistence type="predicted"/>
<dbReference type="EMBL" id="NXLS01000001">
    <property type="protein sequence ID" value="RDU64573.1"/>
    <property type="molecule type" value="Genomic_DNA"/>
</dbReference>
<keyword evidence="3 5" id="KW-1133">Transmembrane helix</keyword>
<dbReference type="GeneID" id="82535041"/>